<sequence>MCEALSFVAHVALSCPAIFRPMWTAAGMTTLQDSCWPHSVAAAELRSPAVGWKSTPSSVCSWPGCLLLLLLLLRLSSSCRSPSSAACLTSVPEAHRRSSGRRGASC</sequence>
<protein>
    <recommendedName>
        <fullName evidence="3">Secreted protein</fullName>
    </recommendedName>
</protein>
<name>A0ABN9WVK4_9DINO</name>
<comment type="caution">
    <text evidence="1">The sequence shown here is derived from an EMBL/GenBank/DDBJ whole genome shotgun (WGS) entry which is preliminary data.</text>
</comment>
<reference evidence="1" key="1">
    <citation type="submission" date="2023-10" db="EMBL/GenBank/DDBJ databases">
        <authorList>
            <person name="Chen Y."/>
            <person name="Shah S."/>
            <person name="Dougan E. K."/>
            <person name="Thang M."/>
            <person name="Chan C."/>
        </authorList>
    </citation>
    <scope>NUCLEOTIDE SEQUENCE [LARGE SCALE GENOMIC DNA]</scope>
</reference>
<dbReference type="Proteomes" id="UP001189429">
    <property type="component" value="Unassembled WGS sequence"/>
</dbReference>
<evidence type="ECO:0000313" key="2">
    <source>
        <dbReference type="Proteomes" id="UP001189429"/>
    </source>
</evidence>
<proteinExistence type="predicted"/>
<gene>
    <name evidence="1" type="ORF">PCOR1329_LOCUS70986</name>
</gene>
<feature type="non-terminal residue" evidence="1">
    <location>
        <position position="106"/>
    </location>
</feature>
<evidence type="ECO:0000313" key="1">
    <source>
        <dbReference type="EMBL" id="CAK0890888.1"/>
    </source>
</evidence>
<keyword evidence="2" id="KW-1185">Reference proteome</keyword>
<organism evidence="1 2">
    <name type="scientific">Prorocentrum cordatum</name>
    <dbReference type="NCBI Taxonomy" id="2364126"/>
    <lineage>
        <taxon>Eukaryota</taxon>
        <taxon>Sar</taxon>
        <taxon>Alveolata</taxon>
        <taxon>Dinophyceae</taxon>
        <taxon>Prorocentrales</taxon>
        <taxon>Prorocentraceae</taxon>
        <taxon>Prorocentrum</taxon>
    </lineage>
</organism>
<evidence type="ECO:0008006" key="3">
    <source>
        <dbReference type="Google" id="ProtNLM"/>
    </source>
</evidence>
<accession>A0ABN9WVK4</accession>
<dbReference type="EMBL" id="CAUYUJ010019396">
    <property type="protein sequence ID" value="CAK0890888.1"/>
    <property type="molecule type" value="Genomic_DNA"/>
</dbReference>